<dbReference type="EMBL" id="GAIX01014671">
    <property type="protein sequence ID" value="JAA77889.1"/>
    <property type="molecule type" value="Transcribed_RNA"/>
</dbReference>
<organism evidence="2">
    <name type="scientific">Pararge aegeria</name>
    <name type="common">speckled wood butterfly</name>
    <dbReference type="NCBI Taxonomy" id="116150"/>
    <lineage>
        <taxon>Eukaryota</taxon>
        <taxon>Metazoa</taxon>
        <taxon>Ecdysozoa</taxon>
        <taxon>Arthropoda</taxon>
        <taxon>Hexapoda</taxon>
        <taxon>Insecta</taxon>
        <taxon>Pterygota</taxon>
        <taxon>Neoptera</taxon>
        <taxon>Endopterygota</taxon>
        <taxon>Lepidoptera</taxon>
        <taxon>Glossata</taxon>
        <taxon>Ditrysia</taxon>
        <taxon>Papilionoidea</taxon>
        <taxon>Nymphalidae</taxon>
        <taxon>Satyrinae</taxon>
        <taxon>Satyrini</taxon>
        <taxon>Parargina</taxon>
        <taxon>Pararge</taxon>
    </lineage>
</organism>
<feature type="region of interest" description="Disordered" evidence="1">
    <location>
        <begin position="11"/>
        <end position="67"/>
    </location>
</feature>
<feature type="compositionally biased region" description="Low complexity" evidence="1">
    <location>
        <begin position="50"/>
        <end position="63"/>
    </location>
</feature>
<dbReference type="AlphaFoldDB" id="S4NLJ3"/>
<protein>
    <submittedName>
        <fullName evidence="2">Uncharacterized protein</fullName>
    </submittedName>
</protein>
<evidence type="ECO:0000313" key="2">
    <source>
        <dbReference type="EMBL" id="JAA77889.1"/>
    </source>
</evidence>
<accession>S4NLJ3</accession>
<proteinExistence type="predicted"/>
<reference evidence="2" key="2">
    <citation type="submission" date="2013-05" db="EMBL/GenBank/DDBJ databases">
        <authorList>
            <person name="Carter J.-M."/>
            <person name="Baker S.C."/>
            <person name="Pink R."/>
            <person name="Carter D.R.F."/>
            <person name="Collins A."/>
            <person name="Tomlin J."/>
            <person name="Gibbs M."/>
            <person name="Breuker C.J."/>
        </authorList>
    </citation>
    <scope>NUCLEOTIDE SEQUENCE</scope>
    <source>
        <tissue evidence="2">Ovary</tissue>
    </source>
</reference>
<reference evidence="2" key="1">
    <citation type="journal article" date="2013" name="BMC Genomics">
        <title>Unscrambling butterfly oogenesis.</title>
        <authorList>
            <person name="Carter J.M."/>
            <person name="Baker S.C."/>
            <person name="Pink R."/>
            <person name="Carter D.R."/>
            <person name="Collins A."/>
            <person name="Tomlin J."/>
            <person name="Gibbs M."/>
            <person name="Breuker C.J."/>
        </authorList>
    </citation>
    <scope>NUCLEOTIDE SEQUENCE</scope>
    <source>
        <tissue evidence="2">Ovary</tissue>
    </source>
</reference>
<sequence>MMALFPAYSLSKKNVEDVPEDPPMWPAHAEPPERTEAQLLASDSDEGEQPAPRRASPPAESAAFYRDCRRDRGNLRVSTLYYPGRPEYSRARAVRAPKR</sequence>
<name>S4NLJ3_9NEOP</name>
<feature type="non-terminal residue" evidence="2">
    <location>
        <position position="99"/>
    </location>
</feature>
<evidence type="ECO:0000256" key="1">
    <source>
        <dbReference type="SAM" id="MobiDB-lite"/>
    </source>
</evidence>